<feature type="chain" id="PRO_5003698492" evidence="1">
    <location>
        <begin position="20"/>
        <end position="159"/>
    </location>
</feature>
<organism evidence="3 4">
    <name type="scientific">Microvirga lotononidis</name>
    <dbReference type="NCBI Taxonomy" id="864069"/>
    <lineage>
        <taxon>Bacteria</taxon>
        <taxon>Pseudomonadati</taxon>
        <taxon>Pseudomonadota</taxon>
        <taxon>Alphaproteobacteria</taxon>
        <taxon>Hyphomicrobiales</taxon>
        <taxon>Methylobacteriaceae</taxon>
        <taxon>Microvirga</taxon>
    </lineage>
</organism>
<evidence type="ECO:0000313" key="3">
    <source>
        <dbReference type="EMBL" id="EIM28021.1"/>
    </source>
</evidence>
<dbReference type="RefSeq" id="WP_009764071.1">
    <property type="nucleotide sequence ID" value="NZ_CP141048.1"/>
</dbReference>
<sequence length="159" mass="17277" precursor="true">MKLAPAVALVLTLAEISTAASGDLPALPTARPEKLREQWQRAFAAGDSGALAGMYWPDADLLPPGGEKKTGAADIKKFWEEQTAKFAKPTVGTSKVVVVSPNFMVETGLLNFEHKTPAATGPRKAFIGHYVVVWRRIKNNWKIAVDTWNSSEFTQATLP</sequence>
<dbReference type="eggNOG" id="COG4319">
    <property type="taxonomic scope" value="Bacteria"/>
</dbReference>
<gene>
    <name evidence="3" type="ORF">MicloDRAFT_00045980</name>
</gene>
<reference evidence="3 4" key="1">
    <citation type="submission" date="2012-02" db="EMBL/GenBank/DDBJ databases">
        <title>Improved High-Quality Draft sequence of Microvirga sp. WSM3557.</title>
        <authorList>
            <consortium name="US DOE Joint Genome Institute"/>
            <person name="Lucas S."/>
            <person name="Han J."/>
            <person name="Lapidus A."/>
            <person name="Cheng J.-F."/>
            <person name="Goodwin L."/>
            <person name="Pitluck S."/>
            <person name="Peters L."/>
            <person name="Zhang X."/>
            <person name="Detter J.C."/>
            <person name="Han C."/>
            <person name="Tapia R."/>
            <person name="Land M."/>
            <person name="Hauser L."/>
            <person name="Kyrpides N."/>
            <person name="Ivanova N."/>
            <person name="Pagani I."/>
            <person name="Brau L."/>
            <person name="Yates R."/>
            <person name="O'Hara G."/>
            <person name="Rui T."/>
            <person name="Howieson J."/>
            <person name="Reeve W."/>
            <person name="Woyke T."/>
        </authorList>
    </citation>
    <scope>NUCLEOTIDE SEQUENCE [LARGE SCALE GENOMIC DNA]</scope>
    <source>
        <strain evidence="3 4">WSM3557</strain>
    </source>
</reference>
<accession>I4YVM9</accession>
<dbReference type="Proteomes" id="UP000003947">
    <property type="component" value="Unassembled WGS sequence"/>
</dbReference>
<feature type="domain" description="DUF4440" evidence="2">
    <location>
        <begin position="34"/>
        <end position="143"/>
    </location>
</feature>
<evidence type="ECO:0000259" key="2">
    <source>
        <dbReference type="Pfam" id="PF14534"/>
    </source>
</evidence>
<proteinExistence type="predicted"/>
<evidence type="ECO:0000256" key="1">
    <source>
        <dbReference type="SAM" id="SignalP"/>
    </source>
</evidence>
<keyword evidence="1" id="KW-0732">Signal</keyword>
<dbReference type="GO" id="GO:0016853">
    <property type="term" value="F:isomerase activity"/>
    <property type="evidence" value="ECO:0007669"/>
    <property type="project" value="UniProtKB-KW"/>
</dbReference>
<dbReference type="AlphaFoldDB" id="I4YVM9"/>
<evidence type="ECO:0000313" key="4">
    <source>
        <dbReference type="Proteomes" id="UP000003947"/>
    </source>
</evidence>
<dbReference type="CDD" id="cd00531">
    <property type="entry name" value="NTF2_like"/>
    <property type="match status" value="1"/>
</dbReference>
<name>I4YVM9_9HYPH</name>
<dbReference type="EMBL" id="JH660645">
    <property type="protein sequence ID" value="EIM28021.1"/>
    <property type="molecule type" value="Genomic_DNA"/>
</dbReference>
<dbReference type="SUPFAM" id="SSF54427">
    <property type="entry name" value="NTF2-like"/>
    <property type="match status" value="1"/>
</dbReference>
<dbReference type="InterPro" id="IPR027843">
    <property type="entry name" value="DUF4440"/>
</dbReference>
<dbReference type="HOGENOM" id="CLU_1658789_0_0_5"/>
<keyword evidence="4" id="KW-1185">Reference proteome</keyword>
<dbReference type="InterPro" id="IPR032710">
    <property type="entry name" value="NTF2-like_dom_sf"/>
</dbReference>
<dbReference type="PATRIC" id="fig|864069.3.peg.4956"/>
<keyword evidence="3" id="KW-0413">Isomerase</keyword>
<protein>
    <submittedName>
        <fullName evidence="3">Ketosteroid isomerase-like enzyme</fullName>
    </submittedName>
</protein>
<dbReference type="Pfam" id="PF14534">
    <property type="entry name" value="DUF4440"/>
    <property type="match status" value="1"/>
</dbReference>
<feature type="signal peptide" evidence="1">
    <location>
        <begin position="1"/>
        <end position="19"/>
    </location>
</feature>
<dbReference type="STRING" id="864069.MicloDRAFT_00045980"/>
<dbReference type="Gene3D" id="3.10.450.50">
    <property type="match status" value="1"/>
</dbReference>
<dbReference type="OrthoDB" id="7630482at2"/>